<comment type="caution">
    <text evidence="3">The sequence shown here is derived from an EMBL/GenBank/DDBJ whole genome shotgun (WGS) entry which is preliminary data.</text>
</comment>
<accession>A0ABS7J2M7</accession>
<dbReference type="SMART" id="SM00894">
    <property type="entry name" value="Excalibur"/>
    <property type="match status" value="1"/>
</dbReference>
<sequence length="74" mass="8428">MHKETGALHCPQRPEPKRDEAERERAPLRQVYYRNGASARAAGVAPIRRGQPGYRPALDRDGDGWACEPYRGRR</sequence>
<dbReference type="InterPro" id="IPR008613">
    <property type="entry name" value="Excalibur_Ca-bd_domain"/>
</dbReference>
<dbReference type="EMBL" id="JAIGNK010000002">
    <property type="protein sequence ID" value="MBX7457718.1"/>
    <property type="molecule type" value="Genomic_DNA"/>
</dbReference>
<reference evidence="3 4" key="1">
    <citation type="submission" date="2021-08" db="EMBL/GenBank/DDBJ databases">
        <title>Comparative Genomics Analysis of the Genus Qipengyuania Reveals Extensive Genetic Diversity and Metabolic Versatility, Including the Description of Fifteen Novel Species.</title>
        <authorList>
            <person name="Liu Y."/>
        </authorList>
    </citation>
    <scope>NUCLEOTIDE SEQUENCE [LARGE SCALE GENOMIC DNA]</scope>
    <source>
        <strain evidence="3 4">1NDH17</strain>
    </source>
</reference>
<dbReference type="Pfam" id="PF05901">
    <property type="entry name" value="Excalibur"/>
    <property type="match status" value="1"/>
</dbReference>
<dbReference type="Proteomes" id="UP000783253">
    <property type="component" value="Unassembled WGS sequence"/>
</dbReference>
<protein>
    <submittedName>
        <fullName evidence="3">Excalibur calcium-binding domain-containing protein</fullName>
    </submittedName>
</protein>
<keyword evidence="4" id="KW-1185">Reference proteome</keyword>
<evidence type="ECO:0000259" key="2">
    <source>
        <dbReference type="SMART" id="SM00894"/>
    </source>
</evidence>
<feature type="domain" description="Excalibur calcium-binding" evidence="2">
    <location>
        <begin position="32"/>
        <end position="68"/>
    </location>
</feature>
<gene>
    <name evidence="3" type="ORF">K3152_05630</name>
</gene>
<feature type="region of interest" description="Disordered" evidence="1">
    <location>
        <begin position="48"/>
        <end position="74"/>
    </location>
</feature>
<evidence type="ECO:0000313" key="3">
    <source>
        <dbReference type="EMBL" id="MBX7457718.1"/>
    </source>
</evidence>
<dbReference type="RefSeq" id="WP_221573692.1">
    <property type="nucleotide sequence ID" value="NZ_JAIGNK010000002.1"/>
</dbReference>
<evidence type="ECO:0000256" key="1">
    <source>
        <dbReference type="SAM" id="MobiDB-lite"/>
    </source>
</evidence>
<proteinExistence type="predicted"/>
<evidence type="ECO:0000313" key="4">
    <source>
        <dbReference type="Proteomes" id="UP000783253"/>
    </source>
</evidence>
<name>A0ABS7J2M7_9SPHN</name>
<organism evidence="3 4">
    <name type="scientific">Qipengyuania polymorpha</name>
    <dbReference type="NCBI Taxonomy" id="2867234"/>
    <lineage>
        <taxon>Bacteria</taxon>
        <taxon>Pseudomonadati</taxon>
        <taxon>Pseudomonadota</taxon>
        <taxon>Alphaproteobacteria</taxon>
        <taxon>Sphingomonadales</taxon>
        <taxon>Erythrobacteraceae</taxon>
        <taxon>Qipengyuania</taxon>
    </lineage>
</organism>
<feature type="region of interest" description="Disordered" evidence="1">
    <location>
        <begin position="1"/>
        <end position="26"/>
    </location>
</feature>